<sequence>MQHEQPSLTLSKQQWLTILLAIIVSRTVFYSLGLIGAHAYNPESMTNMDVWQQICRFDCMWFQRIADDGYAIIPSYMKGGNAANWAFMPVSPYLGKWMSILVGDTNLGLIVMSNLTFIASIVVFVMALKQRLFSKDTQDTAIWLMCFSPYTVYSLSGYSEPLYIALVSGVFIACYRKNWWLVGLLGLIAAVTRNLGVMLVFSVLIVGVQAYGASSFVRLKSNALSVIVAIWLIPLGFFAYMAFLHFHMGDALAFGHIQVAWGRVFSNPVDWLIYGVETGGAKLYLVIVSLIGLTLNGYLFFKKRYAEAVFMLINLLIPLSSGVNAMPRYLFGLYPTYLAICMLLERFPTARMSTLLVSSAVSTFITIGFFSNVFFTV</sequence>
<feature type="transmembrane region" description="Helical" evidence="1">
    <location>
        <begin position="354"/>
        <end position="375"/>
    </location>
</feature>
<dbReference type="AlphaFoldDB" id="A0A9X3CR92"/>
<name>A0A9X3CR92_9VIBR</name>
<dbReference type="EMBL" id="JAKRRY010000031">
    <property type="protein sequence ID" value="MCW8348118.1"/>
    <property type="molecule type" value="Genomic_DNA"/>
</dbReference>
<feature type="transmembrane region" description="Helical" evidence="1">
    <location>
        <begin position="15"/>
        <end position="40"/>
    </location>
</feature>
<accession>A0A9X3CR92</accession>
<comment type="caution">
    <text evidence="2">The sequence shown here is derived from an EMBL/GenBank/DDBJ whole genome shotgun (WGS) entry which is preliminary data.</text>
</comment>
<dbReference type="RefSeq" id="WP_265676681.1">
    <property type="nucleotide sequence ID" value="NZ_JAKRRY010000031.1"/>
</dbReference>
<organism evidence="2 3">
    <name type="scientific">Vibrio qingdaonensis</name>
    <dbReference type="NCBI Taxonomy" id="2829491"/>
    <lineage>
        <taxon>Bacteria</taxon>
        <taxon>Pseudomonadati</taxon>
        <taxon>Pseudomonadota</taxon>
        <taxon>Gammaproteobacteria</taxon>
        <taxon>Vibrionales</taxon>
        <taxon>Vibrionaceae</taxon>
        <taxon>Vibrio</taxon>
    </lineage>
</organism>
<dbReference type="Proteomes" id="UP001155587">
    <property type="component" value="Unassembled WGS sequence"/>
</dbReference>
<evidence type="ECO:0000313" key="2">
    <source>
        <dbReference type="EMBL" id="MCW8348118.1"/>
    </source>
</evidence>
<keyword evidence="1" id="KW-1133">Transmembrane helix</keyword>
<feature type="transmembrane region" description="Helical" evidence="1">
    <location>
        <begin position="271"/>
        <end position="293"/>
    </location>
</feature>
<feature type="transmembrane region" description="Helical" evidence="1">
    <location>
        <begin position="305"/>
        <end position="323"/>
    </location>
</feature>
<keyword evidence="1" id="KW-0472">Membrane</keyword>
<keyword evidence="3" id="KW-1185">Reference proteome</keyword>
<gene>
    <name evidence="2" type="ORF">MD535_19185</name>
</gene>
<evidence type="ECO:0008006" key="4">
    <source>
        <dbReference type="Google" id="ProtNLM"/>
    </source>
</evidence>
<feature type="transmembrane region" description="Helical" evidence="1">
    <location>
        <begin position="223"/>
        <end position="243"/>
    </location>
</feature>
<keyword evidence="1" id="KW-0812">Transmembrane</keyword>
<feature type="transmembrane region" description="Helical" evidence="1">
    <location>
        <begin position="107"/>
        <end position="128"/>
    </location>
</feature>
<evidence type="ECO:0000313" key="3">
    <source>
        <dbReference type="Proteomes" id="UP001155587"/>
    </source>
</evidence>
<feature type="transmembrane region" description="Helical" evidence="1">
    <location>
        <begin position="179"/>
        <end position="211"/>
    </location>
</feature>
<protein>
    <recommendedName>
        <fullName evidence="4">Glycosyltransferase RgtA/B/C/D-like domain-containing protein</fullName>
    </recommendedName>
</protein>
<evidence type="ECO:0000256" key="1">
    <source>
        <dbReference type="SAM" id="Phobius"/>
    </source>
</evidence>
<reference evidence="2" key="1">
    <citation type="submission" date="2022-02" db="EMBL/GenBank/DDBJ databases">
        <title>Vibrio sp. nov, a new bacterium isolated from seawater.</title>
        <authorList>
            <person name="Yuan Y."/>
        </authorList>
    </citation>
    <scope>NUCLEOTIDE SEQUENCE</scope>
    <source>
        <strain evidence="2">ZSDZ65</strain>
    </source>
</reference>
<proteinExistence type="predicted"/>